<organism evidence="2 3">
    <name type="scientific">Parnassius apollo</name>
    <name type="common">Apollo butterfly</name>
    <name type="synonym">Papilio apollo</name>
    <dbReference type="NCBI Taxonomy" id="110799"/>
    <lineage>
        <taxon>Eukaryota</taxon>
        <taxon>Metazoa</taxon>
        <taxon>Ecdysozoa</taxon>
        <taxon>Arthropoda</taxon>
        <taxon>Hexapoda</taxon>
        <taxon>Insecta</taxon>
        <taxon>Pterygota</taxon>
        <taxon>Neoptera</taxon>
        <taxon>Endopterygota</taxon>
        <taxon>Lepidoptera</taxon>
        <taxon>Glossata</taxon>
        <taxon>Ditrysia</taxon>
        <taxon>Papilionoidea</taxon>
        <taxon>Papilionidae</taxon>
        <taxon>Parnassiinae</taxon>
        <taxon>Parnassini</taxon>
        <taxon>Parnassius</taxon>
        <taxon>Parnassius</taxon>
    </lineage>
</organism>
<evidence type="ECO:0000313" key="3">
    <source>
        <dbReference type="Proteomes" id="UP000691718"/>
    </source>
</evidence>
<dbReference type="AlphaFoldDB" id="A0A8S3XA51"/>
<gene>
    <name evidence="2" type="ORF">PAPOLLO_LOCUS14967</name>
</gene>
<feature type="region of interest" description="Disordered" evidence="1">
    <location>
        <begin position="19"/>
        <end position="53"/>
    </location>
</feature>
<evidence type="ECO:0000256" key="1">
    <source>
        <dbReference type="SAM" id="MobiDB-lite"/>
    </source>
</evidence>
<protein>
    <submittedName>
        <fullName evidence="2">(apollo) hypothetical protein</fullName>
    </submittedName>
</protein>
<dbReference type="Proteomes" id="UP000691718">
    <property type="component" value="Unassembled WGS sequence"/>
</dbReference>
<name>A0A8S3XA51_PARAO</name>
<dbReference type="EMBL" id="CAJQZP010001007">
    <property type="protein sequence ID" value="CAG5007806.1"/>
    <property type="molecule type" value="Genomic_DNA"/>
</dbReference>
<accession>A0A8S3XA51</accession>
<evidence type="ECO:0000313" key="2">
    <source>
        <dbReference type="EMBL" id="CAG5007806.1"/>
    </source>
</evidence>
<dbReference type="OrthoDB" id="7458550at2759"/>
<feature type="compositionally biased region" description="Polar residues" evidence="1">
    <location>
        <begin position="35"/>
        <end position="53"/>
    </location>
</feature>
<proteinExistence type="predicted"/>
<comment type="caution">
    <text evidence="2">The sequence shown here is derived from an EMBL/GenBank/DDBJ whole genome shotgun (WGS) entry which is preliminary data.</text>
</comment>
<keyword evidence="3" id="KW-1185">Reference proteome</keyword>
<sequence>MSVELNRSRICGECCCRQPKRDTSHTPVRPHLMQDLNTTSTASCPDVSMQTSDNVTVRAQPRYAQTTTGSTGESITGNDLKDYVVRELKNLQIEFEA</sequence>
<reference evidence="2" key="1">
    <citation type="submission" date="2021-04" db="EMBL/GenBank/DDBJ databases">
        <authorList>
            <person name="Tunstrom K."/>
        </authorList>
    </citation>
    <scope>NUCLEOTIDE SEQUENCE</scope>
</reference>